<feature type="transmembrane region" description="Helical" evidence="2">
    <location>
        <begin position="27"/>
        <end position="45"/>
    </location>
</feature>
<feature type="transmembrane region" description="Helical" evidence="2">
    <location>
        <begin position="221"/>
        <end position="241"/>
    </location>
</feature>
<dbReference type="RefSeq" id="WP_093393800.1">
    <property type="nucleotide sequence ID" value="NZ_LT629736.1"/>
</dbReference>
<protein>
    <recommendedName>
        <fullName evidence="5">Dolichyl-phosphate-mannose-protein mannosyltransferase</fullName>
    </recommendedName>
</protein>
<evidence type="ECO:0008006" key="5">
    <source>
        <dbReference type="Google" id="ProtNLM"/>
    </source>
</evidence>
<accession>A0A1H1U258</accession>
<feature type="transmembrane region" description="Helical" evidence="2">
    <location>
        <begin position="361"/>
        <end position="377"/>
    </location>
</feature>
<evidence type="ECO:0000313" key="3">
    <source>
        <dbReference type="EMBL" id="SDS65959.1"/>
    </source>
</evidence>
<dbReference type="AlphaFoldDB" id="A0A1H1U258"/>
<keyword evidence="2" id="KW-0812">Transmembrane</keyword>
<dbReference type="OrthoDB" id="5287974at2"/>
<feature type="transmembrane region" description="Helical" evidence="2">
    <location>
        <begin position="309"/>
        <end position="332"/>
    </location>
</feature>
<proteinExistence type="predicted"/>
<feature type="region of interest" description="Disordered" evidence="1">
    <location>
        <begin position="1"/>
        <end position="22"/>
    </location>
</feature>
<dbReference type="Proteomes" id="UP000243207">
    <property type="component" value="Chromosome I"/>
</dbReference>
<reference evidence="4" key="1">
    <citation type="submission" date="2016-10" db="EMBL/GenBank/DDBJ databases">
        <authorList>
            <person name="Varghese N."/>
            <person name="Submissions S."/>
        </authorList>
    </citation>
    <scope>NUCLEOTIDE SEQUENCE [LARGE SCALE GENOMIC DNA]</scope>
    <source>
        <strain evidence="4">NRRL B-51270</strain>
    </source>
</reference>
<keyword evidence="2" id="KW-0472">Membrane</keyword>
<feature type="transmembrane region" description="Helical" evidence="2">
    <location>
        <begin position="126"/>
        <end position="145"/>
    </location>
</feature>
<keyword evidence="2" id="KW-1133">Transmembrane helix</keyword>
<feature type="transmembrane region" description="Helical" evidence="2">
    <location>
        <begin position="84"/>
        <end position="105"/>
    </location>
</feature>
<evidence type="ECO:0000256" key="1">
    <source>
        <dbReference type="SAM" id="MobiDB-lite"/>
    </source>
</evidence>
<feature type="transmembrane region" description="Helical" evidence="2">
    <location>
        <begin position="280"/>
        <end position="302"/>
    </location>
</feature>
<gene>
    <name evidence="3" type="ORF">SAMN05216421_1933</name>
</gene>
<organism evidence="3 4">
    <name type="scientific">Halopseudomonas xinjiangensis</name>
    <dbReference type="NCBI Taxonomy" id="487184"/>
    <lineage>
        <taxon>Bacteria</taxon>
        <taxon>Pseudomonadati</taxon>
        <taxon>Pseudomonadota</taxon>
        <taxon>Gammaproteobacteria</taxon>
        <taxon>Pseudomonadales</taxon>
        <taxon>Pseudomonadaceae</taxon>
        <taxon>Halopseudomonas</taxon>
    </lineage>
</organism>
<dbReference type="STRING" id="487184.SAMN05216421_1933"/>
<feature type="transmembrane region" description="Helical" evidence="2">
    <location>
        <begin position="182"/>
        <end position="209"/>
    </location>
</feature>
<evidence type="ECO:0000256" key="2">
    <source>
        <dbReference type="SAM" id="Phobius"/>
    </source>
</evidence>
<dbReference type="EMBL" id="LT629736">
    <property type="protein sequence ID" value="SDS65959.1"/>
    <property type="molecule type" value="Genomic_DNA"/>
</dbReference>
<name>A0A1H1U258_9GAMM</name>
<keyword evidence="4" id="KW-1185">Reference proteome</keyword>
<sequence length="504" mass="56684">MALASTYRPNARPRSGSRSRRRRRHSAPVLIVVLLALAALCYHLLANGYMSSDALARYAKLLVMRDAAGLRLEFAGFLSTQMSVYLGLLFSWMPGLPGVLVPYLLDIGAMTLFASLAWRDITRDHGALWGWLWTVLLVCHPYFLWVATSGHNLGLGTLAVYGLFRTLRSFRGDPEPRAYLRFAGWLCLLFFIDERVSFIALAMLPWLALVAPRTILQRAPLAFYLICYLPFLFALLGWMYMNWLFFGDSLMFITRADSAFRGGYADAPYLPWLLEFGGQWWQPLLWLVVTGALSFPSLLLAFWSLQRGWAGTLAVAGTLVCAGAMATLAWFATQALDFLSLLLVPAALGLRTLLPWQRIPATVLLLLAIPLGWLVLLRDPLPEVQQWSTAFRTPLEQRASEDIRLGAWLADVRLPTLIDDQAAYRVIAARRDAEQLILPFDDRFKLALSTRGGMPAQLVVARPGSLEGAQDSISQRFPQLWESGMPGYQLVFEGEVWRVWQREP</sequence>
<evidence type="ECO:0000313" key="4">
    <source>
        <dbReference type="Proteomes" id="UP000243207"/>
    </source>
</evidence>